<dbReference type="SUPFAM" id="SSF54106">
    <property type="entry name" value="LysM domain"/>
    <property type="match status" value="1"/>
</dbReference>
<dbReference type="Pfam" id="PF07501">
    <property type="entry name" value="G5"/>
    <property type="match status" value="1"/>
</dbReference>
<feature type="domain" description="G5" evidence="2">
    <location>
        <begin position="251"/>
        <end position="331"/>
    </location>
</feature>
<dbReference type="STRING" id="1838280.A6M21_12280"/>
<evidence type="ECO:0000256" key="1">
    <source>
        <dbReference type="ARBA" id="ARBA00022729"/>
    </source>
</evidence>
<dbReference type="SUPFAM" id="SSF51261">
    <property type="entry name" value="Duplicated hybrid motif"/>
    <property type="match status" value="1"/>
</dbReference>
<keyword evidence="1" id="KW-0732">Signal</keyword>
<dbReference type="RefSeq" id="WP_066669256.1">
    <property type="nucleotide sequence ID" value="NZ_LYVF01000171.1"/>
</dbReference>
<evidence type="ECO:0000313" key="4">
    <source>
        <dbReference type="EMBL" id="OAT80844.1"/>
    </source>
</evidence>
<dbReference type="InterPro" id="IPR011055">
    <property type="entry name" value="Dup_hybrid_motif"/>
</dbReference>
<dbReference type="InterPro" id="IPR050570">
    <property type="entry name" value="Cell_wall_metabolism_enzyme"/>
</dbReference>
<organism evidence="4 5">
    <name type="scientific">Desulfotomaculum copahuensis</name>
    <dbReference type="NCBI Taxonomy" id="1838280"/>
    <lineage>
        <taxon>Bacteria</taxon>
        <taxon>Bacillati</taxon>
        <taxon>Bacillota</taxon>
        <taxon>Clostridia</taxon>
        <taxon>Eubacteriales</taxon>
        <taxon>Desulfotomaculaceae</taxon>
        <taxon>Desulfotomaculum</taxon>
    </lineage>
</organism>
<reference evidence="4 5" key="1">
    <citation type="submission" date="2016-04" db="EMBL/GenBank/DDBJ databases">
        <authorList>
            <person name="Evans L.H."/>
            <person name="Alamgir A."/>
            <person name="Owens N."/>
            <person name="Weber N.D."/>
            <person name="Virtaneva K."/>
            <person name="Barbian K."/>
            <person name="Babar A."/>
            <person name="Rosenke K."/>
        </authorList>
    </citation>
    <scope>NUCLEOTIDE SEQUENCE [LARGE SCALE GENOMIC DNA]</scope>
    <source>
        <strain evidence="4 5">LMa1</strain>
    </source>
</reference>
<dbReference type="Gene3D" id="2.70.70.10">
    <property type="entry name" value="Glucose Permease (Domain IIA)"/>
    <property type="match status" value="1"/>
</dbReference>
<dbReference type="GO" id="GO:0004222">
    <property type="term" value="F:metalloendopeptidase activity"/>
    <property type="evidence" value="ECO:0007669"/>
    <property type="project" value="TreeGrafter"/>
</dbReference>
<name>A0A1B7LD94_9FIRM</name>
<dbReference type="EMBL" id="LYVF01000171">
    <property type="protein sequence ID" value="OAT80844.1"/>
    <property type="molecule type" value="Genomic_DNA"/>
</dbReference>
<evidence type="ECO:0000259" key="3">
    <source>
        <dbReference type="PROSITE" id="PS51782"/>
    </source>
</evidence>
<dbReference type="Proteomes" id="UP000078532">
    <property type="component" value="Unassembled WGS sequence"/>
</dbReference>
<evidence type="ECO:0000313" key="5">
    <source>
        <dbReference type="Proteomes" id="UP000078532"/>
    </source>
</evidence>
<accession>A0A1B7LD94</accession>
<dbReference type="Gene3D" id="3.10.350.10">
    <property type="entry name" value="LysM domain"/>
    <property type="match status" value="1"/>
</dbReference>
<dbReference type="CDD" id="cd12797">
    <property type="entry name" value="M23_peptidase"/>
    <property type="match status" value="1"/>
</dbReference>
<dbReference type="InterPro" id="IPR018392">
    <property type="entry name" value="LysM"/>
</dbReference>
<evidence type="ECO:0000259" key="2">
    <source>
        <dbReference type="PROSITE" id="PS51109"/>
    </source>
</evidence>
<proteinExistence type="predicted"/>
<dbReference type="PROSITE" id="PS51109">
    <property type="entry name" value="G5"/>
    <property type="match status" value="1"/>
</dbReference>
<dbReference type="OrthoDB" id="9814460at2"/>
<dbReference type="Pfam" id="PF01476">
    <property type="entry name" value="LysM"/>
    <property type="match status" value="1"/>
</dbReference>
<gene>
    <name evidence="4" type="ORF">A6M21_12280</name>
</gene>
<sequence length="460" mass="48796">MFSSYSAFKKYLHALWGRLTGYLASEPLNPCQVGILVAATVMLMTLLPVAASGSGSWAVEVNGRTVAVADDLGAVDRALNILALVPGAEYSRRVTVRRAAAADGPAVNGTVLLNRLARALGADASGTVVLVNGRPVLVVADRRTGELLLDKVKELYAQKPGLKVSIADQVSLKDGPVPAEDILALDGALAMVRRGGREIQTYVVRPGDTLWDVAAKTGVQVAALQSLNPGLTPENLQIGEKIRLSRPVPMINVVATRELAVRREIPFAVEKRKDGNLYSGQVKVLQPGQPGLAEVDYRITYRNGMETGRQEVSRTVLREPRDQVVAVGSWTLLASRSGTGGRLSWPVAGAIDSPFGSRRGSFHPGIDIAAGYGTPVSAAAPGRVVRAGWYGGYGNCVDIDHGNGVITRYGHLSSISVREGQQVAGGQLIGHVGSTGYSTGPHLHFEVRINDQPENPVPFL</sequence>
<dbReference type="Pfam" id="PF01551">
    <property type="entry name" value="Peptidase_M23"/>
    <property type="match status" value="1"/>
</dbReference>
<dbReference type="PANTHER" id="PTHR21666">
    <property type="entry name" value="PEPTIDASE-RELATED"/>
    <property type="match status" value="1"/>
</dbReference>
<dbReference type="PROSITE" id="PS51782">
    <property type="entry name" value="LYSM"/>
    <property type="match status" value="1"/>
</dbReference>
<protein>
    <recommendedName>
        <fullName evidence="6">Peptidase M23</fullName>
    </recommendedName>
</protein>
<dbReference type="CDD" id="cd00118">
    <property type="entry name" value="LysM"/>
    <property type="match status" value="1"/>
</dbReference>
<dbReference type="InterPro" id="IPR036779">
    <property type="entry name" value="LysM_dom_sf"/>
</dbReference>
<dbReference type="PANTHER" id="PTHR21666:SF270">
    <property type="entry name" value="MUREIN HYDROLASE ACTIVATOR ENVC"/>
    <property type="match status" value="1"/>
</dbReference>
<dbReference type="SMART" id="SM01208">
    <property type="entry name" value="G5"/>
    <property type="match status" value="1"/>
</dbReference>
<dbReference type="InterPro" id="IPR011098">
    <property type="entry name" value="G5_dom"/>
</dbReference>
<dbReference type="SMART" id="SM00257">
    <property type="entry name" value="LysM"/>
    <property type="match status" value="1"/>
</dbReference>
<feature type="domain" description="LysM" evidence="3">
    <location>
        <begin position="200"/>
        <end position="244"/>
    </location>
</feature>
<dbReference type="AlphaFoldDB" id="A0A1B7LD94"/>
<comment type="caution">
    <text evidence="4">The sequence shown here is derived from an EMBL/GenBank/DDBJ whole genome shotgun (WGS) entry which is preliminary data.</text>
</comment>
<evidence type="ECO:0008006" key="6">
    <source>
        <dbReference type="Google" id="ProtNLM"/>
    </source>
</evidence>
<dbReference type="Gene3D" id="2.20.230.10">
    <property type="entry name" value="Resuscitation-promoting factor rpfb"/>
    <property type="match status" value="1"/>
</dbReference>
<dbReference type="InterPro" id="IPR016047">
    <property type="entry name" value="M23ase_b-sheet_dom"/>
</dbReference>
<keyword evidence="5" id="KW-1185">Reference proteome</keyword>